<keyword evidence="3 6" id="KW-0812">Transmembrane</keyword>
<dbReference type="RefSeq" id="WP_072866110.1">
    <property type="nucleotide sequence ID" value="NZ_FQUI01000075.1"/>
</dbReference>
<keyword evidence="2" id="KW-1003">Cell membrane</keyword>
<dbReference type="InterPro" id="IPR051449">
    <property type="entry name" value="ABC-2_transporter_component"/>
</dbReference>
<protein>
    <submittedName>
        <fullName evidence="8">ABC-2 type transport system permease protein</fullName>
    </submittedName>
</protein>
<dbReference type="Pfam" id="PF12698">
    <property type="entry name" value="ABC2_membrane_3"/>
    <property type="match status" value="1"/>
</dbReference>
<dbReference type="STRING" id="1122195.SAMN02745164_02265"/>
<comment type="subcellular location">
    <subcellularLocation>
        <location evidence="1">Cell membrane</location>
        <topology evidence="1">Multi-pass membrane protein</topology>
    </subcellularLocation>
</comment>
<dbReference type="OrthoDB" id="49431at2"/>
<evidence type="ECO:0000256" key="5">
    <source>
        <dbReference type="ARBA" id="ARBA00023136"/>
    </source>
</evidence>
<proteinExistence type="predicted"/>
<evidence type="ECO:0000256" key="2">
    <source>
        <dbReference type="ARBA" id="ARBA00022475"/>
    </source>
</evidence>
<gene>
    <name evidence="8" type="ORF">SAMN02745164_02265</name>
</gene>
<evidence type="ECO:0000256" key="3">
    <source>
        <dbReference type="ARBA" id="ARBA00022692"/>
    </source>
</evidence>
<evidence type="ECO:0000256" key="6">
    <source>
        <dbReference type="SAM" id="Phobius"/>
    </source>
</evidence>
<keyword evidence="4 6" id="KW-1133">Transmembrane helix</keyword>
<feature type="transmembrane region" description="Helical" evidence="6">
    <location>
        <begin position="20"/>
        <end position="39"/>
    </location>
</feature>
<sequence length="391" mass="44131">MKILSLMKYELLKIFRNKGFLFALIIVPFLLSYLGSNLFPENMLSDYKIAVYNEDNSFLGKFGFLFLSQFFKWKDAVQITSHAELIDAIKSNEYDSILIVPKGFMNDLKNYKDTKLILVPNPNDLSSSVAIYTVVKALFNELSGIPEISAGSTTQFLLKGGISVDKNRNPPDIEIQIPNINDGSLTNIKNASLDFQDMLAPSTILVLVLIFSMGGIGISVSQTKENGLLDIYRANGLKIWEFSIYKLLTYVLLGLISSIITFYVFKYFGSNFAGKEIYMMILIILNVLMFATFGLLIASLSKTTRTTTFLLAIFIGTMVLFGDVLISIPKDSMWYKWSYILPIKYSIDSLRKVALLNYNLSLVVKDIYVILLFTVVSFIVSYISLSYVEKK</sequence>
<organism evidence="8 9">
    <name type="scientific">Marinitoga hydrogenitolerans (strain DSM 16785 / JCM 12826 / AT1271)</name>
    <dbReference type="NCBI Taxonomy" id="1122195"/>
    <lineage>
        <taxon>Bacteria</taxon>
        <taxon>Thermotogati</taxon>
        <taxon>Thermotogota</taxon>
        <taxon>Thermotogae</taxon>
        <taxon>Petrotogales</taxon>
        <taxon>Petrotogaceae</taxon>
        <taxon>Marinitoga</taxon>
    </lineage>
</organism>
<feature type="domain" description="ABC-2 type transporter transmembrane" evidence="7">
    <location>
        <begin position="18"/>
        <end position="382"/>
    </location>
</feature>
<accession>A0A1M5ATV6</accession>
<dbReference type="InterPro" id="IPR013525">
    <property type="entry name" value="ABC2_TM"/>
</dbReference>
<feature type="transmembrane region" description="Helical" evidence="6">
    <location>
        <begin position="277"/>
        <end position="297"/>
    </location>
</feature>
<evidence type="ECO:0000313" key="9">
    <source>
        <dbReference type="Proteomes" id="UP000184334"/>
    </source>
</evidence>
<dbReference type="GO" id="GO:0140359">
    <property type="term" value="F:ABC-type transporter activity"/>
    <property type="evidence" value="ECO:0007669"/>
    <property type="project" value="InterPro"/>
</dbReference>
<keyword evidence="5 6" id="KW-0472">Membrane</keyword>
<dbReference type="PANTHER" id="PTHR30294">
    <property type="entry name" value="MEMBRANE COMPONENT OF ABC TRANSPORTER YHHJ-RELATED"/>
    <property type="match status" value="1"/>
</dbReference>
<evidence type="ECO:0000313" key="8">
    <source>
        <dbReference type="EMBL" id="SHF33650.1"/>
    </source>
</evidence>
<feature type="transmembrane region" description="Helical" evidence="6">
    <location>
        <begin position="309"/>
        <end position="328"/>
    </location>
</feature>
<feature type="transmembrane region" description="Helical" evidence="6">
    <location>
        <begin position="242"/>
        <end position="265"/>
    </location>
</feature>
<feature type="transmembrane region" description="Helical" evidence="6">
    <location>
        <begin position="367"/>
        <end position="388"/>
    </location>
</feature>
<dbReference type="GO" id="GO:0005886">
    <property type="term" value="C:plasma membrane"/>
    <property type="evidence" value="ECO:0007669"/>
    <property type="project" value="UniProtKB-SubCell"/>
</dbReference>
<name>A0A1M5ATV6_MARH1</name>
<evidence type="ECO:0000256" key="1">
    <source>
        <dbReference type="ARBA" id="ARBA00004651"/>
    </source>
</evidence>
<reference evidence="8" key="1">
    <citation type="submission" date="2016-11" db="EMBL/GenBank/DDBJ databases">
        <authorList>
            <person name="Varghese N."/>
            <person name="Submissions S."/>
        </authorList>
    </citation>
    <scope>NUCLEOTIDE SEQUENCE [LARGE SCALE GENOMIC DNA]</scope>
    <source>
        <strain evidence="8">DSM 16785</strain>
    </source>
</reference>
<dbReference type="EMBL" id="FQUI01000075">
    <property type="protein sequence ID" value="SHF33650.1"/>
    <property type="molecule type" value="Genomic_DNA"/>
</dbReference>
<evidence type="ECO:0000259" key="7">
    <source>
        <dbReference type="Pfam" id="PF12698"/>
    </source>
</evidence>
<dbReference type="PANTHER" id="PTHR30294:SF29">
    <property type="entry name" value="MULTIDRUG ABC TRANSPORTER PERMEASE YBHS-RELATED"/>
    <property type="match status" value="1"/>
</dbReference>
<keyword evidence="9" id="KW-1185">Reference proteome</keyword>
<dbReference type="Proteomes" id="UP000184334">
    <property type="component" value="Unassembled WGS sequence"/>
</dbReference>
<comment type="caution">
    <text evidence="8">The sequence shown here is derived from an EMBL/GenBank/DDBJ whole genome shotgun (WGS) entry which is preliminary data.</text>
</comment>
<dbReference type="Gene3D" id="3.40.1710.10">
    <property type="entry name" value="abc type-2 transporter like domain"/>
    <property type="match status" value="1"/>
</dbReference>
<evidence type="ECO:0000256" key="4">
    <source>
        <dbReference type="ARBA" id="ARBA00022989"/>
    </source>
</evidence>
<dbReference type="AlphaFoldDB" id="A0A1M5ATV6"/>
<feature type="transmembrane region" description="Helical" evidence="6">
    <location>
        <begin position="199"/>
        <end position="221"/>
    </location>
</feature>